<keyword evidence="6 7" id="KW-0539">Nucleus</keyword>
<gene>
    <name evidence="7" type="primary">MED9</name>
    <name evidence="8" type="ORF">HYPSUDRAFT_55801</name>
</gene>
<evidence type="ECO:0000256" key="5">
    <source>
        <dbReference type="ARBA" id="ARBA00023163"/>
    </source>
</evidence>
<dbReference type="AlphaFoldDB" id="A0A0D2L2B1"/>
<keyword evidence="4 7" id="KW-0010">Activator</keyword>
<evidence type="ECO:0000256" key="7">
    <source>
        <dbReference type="RuleBase" id="RU364145"/>
    </source>
</evidence>
<dbReference type="GO" id="GO:0003712">
    <property type="term" value="F:transcription coregulator activity"/>
    <property type="evidence" value="ECO:0007669"/>
    <property type="project" value="InterPro"/>
</dbReference>
<evidence type="ECO:0000313" key="8">
    <source>
        <dbReference type="EMBL" id="KJA20807.1"/>
    </source>
</evidence>
<comment type="function">
    <text evidence="7">Component of the Mediator complex, a coactivator involved in the regulated transcription of nearly all RNA polymerase II-dependent genes. Mediator functions as a bridge to convey information from gene-specific regulatory proteins to the basal RNA polymerase II transcription machinery. Mediator is recruited to promoters by direct interactions with regulatory proteins and serves as a scaffold for the assembly of a functional preinitiation complex with RNA polymerase II and the general transcription factors.</text>
</comment>
<evidence type="ECO:0000256" key="1">
    <source>
        <dbReference type="ARBA" id="ARBA00004123"/>
    </source>
</evidence>
<dbReference type="Pfam" id="PF07544">
    <property type="entry name" value="Med9"/>
    <property type="match status" value="1"/>
</dbReference>
<proteinExistence type="inferred from homology"/>
<organism evidence="8 9">
    <name type="scientific">Hypholoma sublateritium (strain FD-334 SS-4)</name>
    <dbReference type="NCBI Taxonomy" id="945553"/>
    <lineage>
        <taxon>Eukaryota</taxon>
        <taxon>Fungi</taxon>
        <taxon>Dikarya</taxon>
        <taxon>Basidiomycota</taxon>
        <taxon>Agaricomycotina</taxon>
        <taxon>Agaricomycetes</taxon>
        <taxon>Agaricomycetidae</taxon>
        <taxon>Agaricales</taxon>
        <taxon>Agaricineae</taxon>
        <taxon>Strophariaceae</taxon>
        <taxon>Hypholoma</taxon>
    </lineage>
</organism>
<dbReference type="GO" id="GO:0016592">
    <property type="term" value="C:mediator complex"/>
    <property type="evidence" value="ECO:0007669"/>
    <property type="project" value="InterPro"/>
</dbReference>
<protein>
    <recommendedName>
        <fullName evidence="7">Mediator of RNA polymerase II transcription subunit 9</fullName>
    </recommendedName>
    <alternativeName>
        <fullName evidence="7">Mediator complex subunit 9</fullName>
    </alternativeName>
</protein>
<evidence type="ECO:0000313" key="9">
    <source>
        <dbReference type="Proteomes" id="UP000054270"/>
    </source>
</evidence>
<keyword evidence="9" id="KW-1185">Reference proteome</keyword>
<dbReference type="OMA" id="RADRMDI"/>
<comment type="subcellular location">
    <subcellularLocation>
        <location evidence="1 7">Nucleus</location>
    </subcellularLocation>
</comment>
<keyword evidence="3 7" id="KW-0805">Transcription regulation</keyword>
<name>A0A0D2L2B1_HYPSF</name>
<keyword evidence="5 7" id="KW-0804">Transcription</keyword>
<evidence type="ECO:0000256" key="4">
    <source>
        <dbReference type="ARBA" id="ARBA00023159"/>
    </source>
</evidence>
<dbReference type="Proteomes" id="UP000054270">
    <property type="component" value="Unassembled WGS sequence"/>
</dbReference>
<dbReference type="OrthoDB" id="2563275at2759"/>
<evidence type="ECO:0000256" key="6">
    <source>
        <dbReference type="ARBA" id="ARBA00023242"/>
    </source>
</evidence>
<dbReference type="GO" id="GO:0006357">
    <property type="term" value="P:regulation of transcription by RNA polymerase II"/>
    <property type="evidence" value="ECO:0007669"/>
    <property type="project" value="InterPro"/>
</dbReference>
<evidence type="ECO:0000256" key="3">
    <source>
        <dbReference type="ARBA" id="ARBA00023015"/>
    </source>
</evidence>
<dbReference type="EMBL" id="KN817563">
    <property type="protein sequence ID" value="KJA20807.1"/>
    <property type="molecule type" value="Genomic_DNA"/>
</dbReference>
<sequence>MAANVFPVSYYEELLPKLVAVLELTQQPAGTSTPESKQRLLQAANNFKNALAQAKDISGNLPGGELRIEEQDDLIHMLETLRDRKRAQLAEFSAKKIISSSVDITMEVDSLASTPNGSVSDE</sequence>
<reference evidence="9" key="1">
    <citation type="submission" date="2014-04" db="EMBL/GenBank/DDBJ databases">
        <title>Evolutionary Origins and Diversification of the Mycorrhizal Mutualists.</title>
        <authorList>
            <consortium name="DOE Joint Genome Institute"/>
            <consortium name="Mycorrhizal Genomics Consortium"/>
            <person name="Kohler A."/>
            <person name="Kuo A."/>
            <person name="Nagy L.G."/>
            <person name="Floudas D."/>
            <person name="Copeland A."/>
            <person name="Barry K.W."/>
            <person name="Cichocki N."/>
            <person name="Veneault-Fourrey C."/>
            <person name="LaButti K."/>
            <person name="Lindquist E.A."/>
            <person name="Lipzen A."/>
            <person name="Lundell T."/>
            <person name="Morin E."/>
            <person name="Murat C."/>
            <person name="Riley R."/>
            <person name="Ohm R."/>
            <person name="Sun H."/>
            <person name="Tunlid A."/>
            <person name="Henrissat B."/>
            <person name="Grigoriev I.V."/>
            <person name="Hibbett D.S."/>
            <person name="Martin F."/>
        </authorList>
    </citation>
    <scope>NUCLEOTIDE SEQUENCE [LARGE SCALE GENOMIC DNA]</scope>
    <source>
        <strain evidence="9">FD-334 SS-4</strain>
    </source>
</reference>
<dbReference type="InterPro" id="IPR011425">
    <property type="entry name" value="Med9"/>
</dbReference>
<dbReference type="STRING" id="945553.A0A0D2L2B1"/>
<comment type="similarity">
    <text evidence="2 7">Belongs to the Mediator complex subunit 9 family.</text>
</comment>
<evidence type="ECO:0000256" key="2">
    <source>
        <dbReference type="ARBA" id="ARBA00008089"/>
    </source>
</evidence>
<comment type="subunit">
    <text evidence="7">Component of the Mediator complex.</text>
</comment>
<accession>A0A0D2L2B1</accession>